<dbReference type="eggNOG" id="ENOG502Z7SW">
    <property type="taxonomic scope" value="Bacteria"/>
</dbReference>
<evidence type="ECO:0000259" key="3">
    <source>
        <dbReference type="Pfam" id="PF05426"/>
    </source>
</evidence>
<name>E0SHF5_DICD3</name>
<dbReference type="Pfam" id="PF05426">
    <property type="entry name" value="Alginate_lyase"/>
    <property type="match status" value="1"/>
</dbReference>
<accession>E0SHF5</accession>
<evidence type="ECO:0000256" key="2">
    <source>
        <dbReference type="ARBA" id="ARBA00023239"/>
    </source>
</evidence>
<keyword evidence="5" id="KW-1185">Reference proteome</keyword>
<dbReference type="STRING" id="198628.Dda3937_00716"/>
<evidence type="ECO:0000313" key="4">
    <source>
        <dbReference type="EMBL" id="ADM96554.1"/>
    </source>
</evidence>
<gene>
    <name evidence="4" type="ordered locus">Dda3937_00716</name>
</gene>
<dbReference type="EMBL" id="CP002038">
    <property type="protein sequence ID" value="ADM96554.1"/>
    <property type="molecule type" value="Genomic_DNA"/>
</dbReference>
<dbReference type="GO" id="GO:0042597">
    <property type="term" value="C:periplasmic space"/>
    <property type="evidence" value="ECO:0007669"/>
    <property type="project" value="InterPro"/>
</dbReference>
<sequence>MTDKFFPMSGFPFLCPYGKSRPHEQGGIMRYGLVFLMTLSLWGLEVSAAAVSVKNDNSAYVFLQADKLAQVKQQLRNQSAPPQMQLAYQQLLRAADSDMKKTDLSVTQKLSMPPGGNRHDYLSLAAYWWPDPQRKDGLPWVRHDGKVNPATKGEETDAIRLATFTDRVQVLALAWYFSDRPEYAAKAASMIRTWFITPDTRMNPNLNYAQAIPGRNDGRGAGVLDGRFFATRIVDALVILRQAPGWSVSDEQQMRQWMTDYLQWLLSSHNGKQEAAAKNNHGSWYTVQVAGIAAYLGQPETVKAMAALQRQKLDHQLAADGSQPEELARTRSFHYSGFNLQAVSMMAAVAGKYGDNLWLYRTPNGSSLLSALDFMTPYLDESRPWPYKTMGREGSPLIPLMMQAEQAIGSPRYQAAIRQAGFAPLLTGASEGKKDAEVSVDTRRRIWLLSPPSSTGNTPTP</sequence>
<proteinExistence type="predicted"/>
<feature type="domain" description="Alginate lyase" evidence="3">
    <location>
        <begin position="105"/>
        <end position="385"/>
    </location>
</feature>
<keyword evidence="2 4" id="KW-0456">Lyase</keyword>
<organism evidence="4 5">
    <name type="scientific">Dickeya dadantii (strain 3937)</name>
    <name type="common">Erwinia chrysanthemi (strain 3937)</name>
    <dbReference type="NCBI Taxonomy" id="198628"/>
    <lineage>
        <taxon>Bacteria</taxon>
        <taxon>Pseudomonadati</taxon>
        <taxon>Pseudomonadota</taxon>
        <taxon>Gammaproteobacteria</taxon>
        <taxon>Enterobacterales</taxon>
        <taxon>Pectobacteriaceae</taxon>
        <taxon>Dickeya</taxon>
    </lineage>
</organism>
<keyword evidence="1" id="KW-0732">Signal</keyword>
<evidence type="ECO:0000256" key="1">
    <source>
        <dbReference type="ARBA" id="ARBA00022729"/>
    </source>
</evidence>
<dbReference type="GO" id="GO:0016829">
    <property type="term" value="F:lyase activity"/>
    <property type="evidence" value="ECO:0007669"/>
    <property type="project" value="UniProtKB-KW"/>
</dbReference>
<dbReference type="Proteomes" id="UP000006859">
    <property type="component" value="Chromosome"/>
</dbReference>
<dbReference type="InterPro" id="IPR008929">
    <property type="entry name" value="Chondroitin_lyas"/>
</dbReference>
<dbReference type="InterPro" id="IPR008397">
    <property type="entry name" value="Alginate_lyase_dom"/>
</dbReference>
<protein>
    <submittedName>
        <fullName evidence="4">Putative exported protein</fullName>
        <ecNumber evidence="4">4.2.2.-</ecNumber>
    </submittedName>
</protein>
<evidence type="ECO:0000313" key="5">
    <source>
        <dbReference type="Proteomes" id="UP000006859"/>
    </source>
</evidence>
<dbReference type="Gene3D" id="1.50.10.100">
    <property type="entry name" value="Chondroitin AC/alginate lyase"/>
    <property type="match status" value="1"/>
</dbReference>
<dbReference type="EC" id="4.2.2.-" evidence="4"/>
<dbReference type="AlphaFoldDB" id="E0SHF5"/>
<dbReference type="HOGENOM" id="CLU_031144_0_0_6"/>
<reference evidence="4 5" key="1">
    <citation type="journal article" date="2011" name="J. Bacteriol.">
        <title>Genome sequence of the plant-pathogenic bacterium Dickeya dadantii 3937.</title>
        <authorList>
            <person name="Glasner J.D."/>
            <person name="Yang C.H."/>
            <person name="Reverchon S."/>
            <person name="Hugouvieux-Cotte-Pattat N."/>
            <person name="Condemine G."/>
            <person name="Bohin J.P."/>
            <person name="Van Gijsegem F."/>
            <person name="Yang S."/>
            <person name="Franza T."/>
            <person name="Expert D."/>
            <person name="Plunkett G. III"/>
            <person name="San Francisco M.J."/>
            <person name="Charkowski A.O."/>
            <person name="Py B."/>
            <person name="Bell K."/>
            <person name="Rauscher L."/>
            <person name="Rodriguez-Palenzuela P."/>
            <person name="Toussaint A."/>
            <person name="Holeva M.C."/>
            <person name="He S.Y."/>
            <person name="Douet V."/>
            <person name="Boccara M."/>
            <person name="Blanco C."/>
            <person name="Toth I."/>
            <person name="Anderson B.D."/>
            <person name="Biehl B.S."/>
            <person name="Mau B."/>
            <person name="Flynn S.M."/>
            <person name="Barras F."/>
            <person name="Lindeberg M."/>
            <person name="Birch P.R."/>
            <person name="Tsuyumu S."/>
            <person name="Shi X."/>
            <person name="Hibbing M."/>
            <person name="Yap M.N."/>
            <person name="Carpentier M."/>
            <person name="Dassa E."/>
            <person name="Umehara M."/>
            <person name="Kim J.F."/>
            <person name="Rusch M."/>
            <person name="Soni P."/>
            <person name="Mayhew G.F."/>
            <person name="Fouts D.E."/>
            <person name="Gill S.R."/>
            <person name="Blattner F.R."/>
            <person name="Keen N.T."/>
            <person name="Perna N.T."/>
        </authorList>
    </citation>
    <scope>NUCLEOTIDE SEQUENCE [LARGE SCALE GENOMIC DNA]</scope>
    <source>
        <strain evidence="4 5">3937</strain>
    </source>
</reference>
<dbReference type="KEGG" id="ddd:Dda3937_00716"/>
<dbReference type="SUPFAM" id="SSF48230">
    <property type="entry name" value="Chondroitin AC/alginate lyase"/>
    <property type="match status" value="1"/>
</dbReference>